<comment type="caution">
    <text evidence="2">The sequence shown here is derived from an EMBL/GenBank/DDBJ whole genome shotgun (WGS) entry which is preliminary data.</text>
</comment>
<evidence type="ECO:0000256" key="1">
    <source>
        <dbReference type="SAM" id="Coils"/>
    </source>
</evidence>
<dbReference type="Proteomes" id="UP000251692">
    <property type="component" value="Unassembled WGS sequence"/>
</dbReference>
<accession>A0A364RBX2</accession>
<evidence type="ECO:0000313" key="3">
    <source>
        <dbReference type="Proteomes" id="UP000251692"/>
    </source>
</evidence>
<organism evidence="2 3">
    <name type="scientific">Pontibacter arcticus</name>
    <dbReference type="NCBI Taxonomy" id="2080288"/>
    <lineage>
        <taxon>Bacteria</taxon>
        <taxon>Pseudomonadati</taxon>
        <taxon>Bacteroidota</taxon>
        <taxon>Cytophagia</taxon>
        <taxon>Cytophagales</taxon>
        <taxon>Hymenobacteraceae</taxon>
        <taxon>Pontibacter</taxon>
    </lineage>
</organism>
<dbReference type="AlphaFoldDB" id="A0A364RBX2"/>
<reference evidence="2 3" key="1">
    <citation type="submission" date="2018-06" db="EMBL/GenBank/DDBJ databases">
        <authorList>
            <person name="Liu Z.-W."/>
        </authorList>
    </citation>
    <scope>NUCLEOTIDE SEQUENCE [LARGE SCALE GENOMIC DNA]</scope>
    <source>
        <strain evidence="2 3">2b14</strain>
    </source>
</reference>
<evidence type="ECO:0008006" key="4">
    <source>
        <dbReference type="Google" id="ProtNLM"/>
    </source>
</evidence>
<name>A0A364RBX2_9BACT</name>
<reference evidence="2 3" key="2">
    <citation type="submission" date="2018-07" db="EMBL/GenBank/DDBJ databases">
        <title>Pontibacter sp. 2b14 genomic sequence and assembly.</title>
        <authorList>
            <person name="Du Z.-J."/>
        </authorList>
    </citation>
    <scope>NUCLEOTIDE SEQUENCE [LARGE SCALE GENOMIC DNA]</scope>
    <source>
        <strain evidence="2 3">2b14</strain>
    </source>
</reference>
<proteinExistence type="predicted"/>
<feature type="coiled-coil region" evidence="1">
    <location>
        <begin position="84"/>
        <end position="129"/>
    </location>
</feature>
<dbReference type="RefSeq" id="WP_112306435.1">
    <property type="nucleotide sequence ID" value="NZ_QMDV01000004.1"/>
</dbReference>
<protein>
    <recommendedName>
        <fullName evidence="4">Lipoprotein</fullName>
    </recommendedName>
</protein>
<keyword evidence="3" id="KW-1185">Reference proteome</keyword>
<evidence type="ECO:0000313" key="2">
    <source>
        <dbReference type="EMBL" id="RAU81755.1"/>
    </source>
</evidence>
<gene>
    <name evidence="2" type="ORF">DP923_13725</name>
</gene>
<dbReference type="EMBL" id="QMDV01000004">
    <property type="protein sequence ID" value="RAU81755.1"/>
    <property type="molecule type" value="Genomic_DNA"/>
</dbReference>
<dbReference type="OrthoDB" id="883648at2"/>
<keyword evidence="1" id="KW-0175">Coiled coil</keyword>
<dbReference type="PROSITE" id="PS51257">
    <property type="entry name" value="PROKAR_LIPOPROTEIN"/>
    <property type="match status" value="1"/>
</dbReference>
<sequence length="234" mass="27290">MQKIKTPLYLGLAACLTFGLASCEGNRQVEGNDEIATETTTEDTAVVMETGETADEKLEEFRGWLNEKSAKGDTAIRRDWPEVKEKLRLRNAELEKNFDSLSVKSKEEYRQLQARYKQWEKRQEERQQQPLDVKQVKKWQQQLLGEFSDMQKITPANAREAYLTFMGVVRAKRRNWTQNDWDYVDYVYSQLNVRRGQIEGQLNSADNLKIRALQTEYLALEGAADTRSILREQQ</sequence>